<dbReference type="InterPro" id="IPR002190">
    <property type="entry name" value="MHD_dom"/>
</dbReference>
<dbReference type="EMBL" id="JASNQZ010000008">
    <property type="protein sequence ID" value="KAL0953796.1"/>
    <property type="molecule type" value="Genomic_DNA"/>
</dbReference>
<dbReference type="PANTHER" id="PTHR11736:SF14">
    <property type="entry name" value="NSE3 HOMOLOG, SMC5-SMC6 COMPLEX COMPONENT"/>
    <property type="match status" value="1"/>
</dbReference>
<dbReference type="SMART" id="SM01373">
    <property type="entry name" value="MAGE"/>
    <property type="match status" value="1"/>
</dbReference>
<accession>A0ABR3JE06</accession>
<comment type="caution">
    <text evidence="3">The sequence shown here is derived from an EMBL/GenBank/DDBJ whole genome shotgun (WGS) entry which is preliminary data.</text>
</comment>
<dbReference type="Gene3D" id="1.10.10.1200">
    <property type="entry name" value="MAGE homology domain, winged helix WH1 motif"/>
    <property type="match status" value="1"/>
</dbReference>
<feature type="compositionally biased region" description="Acidic residues" evidence="1">
    <location>
        <begin position="354"/>
        <end position="364"/>
    </location>
</feature>
<proteinExistence type="predicted"/>
<reference evidence="4" key="1">
    <citation type="submission" date="2024-06" db="EMBL/GenBank/DDBJ databases">
        <title>Multi-omics analyses provide insights into the biosynthesis of the anticancer antibiotic pleurotin in Hohenbuehelia grisea.</title>
        <authorList>
            <person name="Weaver J.A."/>
            <person name="Alberti F."/>
        </authorList>
    </citation>
    <scope>NUCLEOTIDE SEQUENCE [LARGE SCALE GENOMIC DNA]</scope>
    <source>
        <strain evidence="4">T-177</strain>
    </source>
</reference>
<evidence type="ECO:0000256" key="1">
    <source>
        <dbReference type="SAM" id="MobiDB-lite"/>
    </source>
</evidence>
<dbReference type="Gene3D" id="1.10.10.1210">
    <property type="entry name" value="MAGE homology domain, winged helix WH2 motif"/>
    <property type="match status" value="1"/>
</dbReference>
<dbReference type="InterPro" id="IPR041898">
    <property type="entry name" value="MAGE_WH1"/>
</dbReference>
<protein>
    <recommendedName>
        <fullName evidence="2">MAGE domain-containing protein</fullName>
    </recommendedName>
</protein>
<organism evidence="3 4">
    <name type="scientific">Hohenbuehelia grisea</name>
    <dbReference type="NCBI Taxonomy" id="104357"/>
    <lineage>
        <taxon>Eukaryota</taxon>
        <taxon>Fungi</taxon>
        <taxon>Dikarya</taxon>
        <taxon>Basidiomycota</taxon>
        <taxon>Agaricomycotina</taxon>
        <taxon>Agaricomycetes</taxon>
        <taxon>Agaricomycetidae</taxon>
        <taxon>Agaricales</taxon>
        <taxon>Pleurotineae</taxon>
        <taxon>Pleurotaceae</taxon>
        <taxon>Hohenbuehelia</taxon>
    </lineage>
</organism>
<feature type="compositionally biased region" description="Acidic residues" evidence="1">
    <location>
        <begin position="42"/>
        <end position="60"/>
    </location>
</feature>
<dbReference type="InterPro" id="IPR041899">
    <property type="entry name" value="MAGE_WH2"/>
</dbReference>
<feature type="region of interest" description="Disordered" evidence="1">
    <location>
        <begin position="1"/>
        <end position="67"/>
    </location>
</feature>
<dbReference type="PANTHER" id="PTHR11736">
    <property type="entry name" value="MELANOMA-ASSOCIATED ANTIGEN MAGE ANTIGEN"/>
    <property type="match status" value="1"/>
</dbReference>
<dbReference type="Proteomes" id="UP001556367">
    <property type="component" value="Unassembled WGS sequence"/>
</dbReference>
<evidence type="ECO:0000313" key="4">
    <source>
        <dbReference type="Proteomes" id="UP001556367"/>
    </source>
</evidence>
<dbReference type="Pfam" id="PF01454">
    <property type="entry name" value="MAGE"/>
    <property type="match status" value="1"/>
</dbReference>
<keyword evidence="4" id="KW-1185">Reference proteome</keyword>
<feature type="region of interest" description="Disordered" evidence="1">
    <location>
        <begin position="300"/>
        <end position="324"/>
    </location>
</feature>
<feature type="compositionally biased region" description="Low complexity" evidence="1">
    <location>
        <begin position="7"/>
        <end position="32"/>
    </location>
</feature>
<dbReference type="PROSITE" id="PS50838">
    <property type="entry name" value="MAGE"/>
    <property type="match status" value="1"/>
</dbReference>
<sequence>MARAGPSRASQRYSQSQSQSQPGSQRRASQSQRQRRARHQEPEDEPEEEPEEEMEEDDPDADLRRGDADNDLARKANDLVRLALFNEHKRTPLRREEITKKVLGSSSRAFTIVFEKAQEILRSTFGMEMVELRSRAEVNKTANGANDEDDLDEARKAAGIKKRAAAIGSKTYILRSNLDPIIIEESLQTDEKILEEEMADAPSDDDDDDDAASSRSYGSIIAWNSTDHLAPIGFGYVVLALILVSGRVLGDNELKAYLKRLGANLTSKLRFGMHATQRNMTVDKYLEELIRHGYIERQRVGDNQKTGKGRGKRARPGADDDTGAQYEWRWGNRAYSEVGERGIAQFVAEFMVGDEDADEEEDAEAGGSRHARRGRQADDKSKFSKMVRGIERAAGGELADLK</sequence>
<feature type="region of interest" description="Disordered" evidence="1">
    <location>
        <begin position="354"/>
        <end position="389"/>
    </location>
</feature>
<gene>
    <name evidence="3" type="ORF">HGRIS_004980</name>
</gene>
<evidence type="ECO:0000259" key="2">
    <source>
        <dbReference type="PROSITE" id="PS50838"/>
    </source>
</evidence>
<feature type="domain" description="MAGE" evidence="2">
    <location>
        <begin position="72"/>
        <end position="132"/>
    </location>
</feature>
<evidence type="ECO:0000313" key="3">
    <source>
        <dbReference type="EMBL" id="KAL0953796.1"/>
    </source>
</evidence>
<name>A0ABR3JE06_9AGAR</name>
<dbReference type="InterPro" id="IPR037445">
    <property type="entry name" value="MAGE"/>
</dbReference>